<dbReference type="AlphaFoldDB" id="A0AA89BT08"/>
<dbReference type="CDD" id="cd00037">
    <property type="entry name" value="CLECT"/>
    <property type="match status" value="1"/>
</dbReference>
<dbReference type="SUPFAM" id="SSF56436">
    <property type="entry name" value="C-type lectin-like"/>
    <property type="match status" value="1"/>
</dbReference>
<evidence type="ECO:0000313" key="3">
    <source>
        <dbReference type="Proteomes" id="UP001186944"/>
    </source>
</evidence>
<dbReference type="PROSITE" id="PS50041">
    <property type="entry name" value="C_TYPE_LECTIN_2"/>
    <property type="match status" value="1"/>
</dbReference>
<accession>A0AA89BT08</accession>
<evidence type="ECO:0000313" key="2">
    <source>
        <dbReference type="EMBL" id="KAK3093250.1"/>
    </source>
</evidence>
<protein>
    <recommendedName>
        <fullName evidence="1">C-type lectin domain-containing protein</fullName>
    </recommendedName>
</protein>
<dbReference type="InterPro" id="IPR016186">
    <property type="entry name" value="C-type_lectin-like/link_sf"/>
</dbReference>
<gene>
    <name evidence="2" type="ORF">FSP39_013256</name>
</gene>
<dbReference type="Proteomes" id="UP001186944">
    <property type="component" value="Unassembled WGS sequence"/>
</dbReference>
<dbReference type="Gene3D" id="3.10.100.10">
    <property type="entry name" value="Mannose-Binding Protein A, subunit A"/>
    <property type="match status" value="1"/>
</dbReference>
<sequence>MEEGKWRWIHSGEVVKINDWYPGEPNGARNANILGGYEKGQYKWIDEPRTNKQGFVCEKEGNRSMLFCVGGGGVHVRAEEGMGEG</sequence>
<dbReference type="InterPro" id="IPR016187">
    <property type="entry name" value="CTDL_fold"/>
</dbReference>
<reference evidence="2" key="1">
    <citation type="submission" date="2019-08" db="EMBL/GenBank/DDBJ databases">
        <title>The improved chromosome-level genome for the pearl oyster Pinctada fucata martensii using PacBio sequencing and Hi-C.</title>
        <authorList>
            <person name="Zheng Z."/>
        </authorList>
    </citation>
    <scope>NUCLEOTIDE SEQUENCE</scope>
    <source>
        <strain evidence="2">ZZ-2019</strain>
        <tissue evidence="2">Adductor muscle</tissue>
    </source>
</reference>
<dbReference type="InterPro" id="IPR001304">
    <property type="entry name" value="C-type_lectin-like"/>
</dbReference>
<evidence type="ECO:0000259" key="1">
    <source>
        <dbReference type="PROSITE" id="PS50041"/>
    </source>
</evidence>
<keyword evidence="3" id="KW-1185">Reference proteome</keyword>
<name>A0AA89BT08_PINIB</name>
<dbReference type="EMBL" id="VSWD01000009">
    <property type="protein sequence ID" value="KAK3093250.1"/>
    <property type="molecule type" value="Genomic_DNA"/>
</dbReference>
<feature type="domain" description="C-type lectin" evidence="1">
    <location>
        <begin position="1"/>
        <end position="58"/>
    </location>
</feature>
<comment type="caution">
    <text evidence="2">The sequence shown here is derived from an EMBL/GenBank/DDBJ whole genome shotgun (WGS) entry which is preliminary data.</text>
</comment>
<organism evidence="2 3">
    <name type="scientific">Pinctada imbricata</name>
    <name type="common">Atlantic pearl-oyster</name>
    <name type="synonym">Pinctada martensii</name>
    <dbReference type="NCBI Taxonomy" id="66713"/>
    <lineage>
        <taxon>Eukaryota</taxon>
        <taxon>Metazoa</taxon>
        <taxon>Spiralia</taxon>
        <taxon>Lophotrochozoa</taxon>
        <taxon>Mollusca</taxon>
        <taxon>Bivalvia</taxon>
        <taxon>Autobranchia</taxon>
        <taxon>Pteriomorphia</taxon>
        <taxon>Pterioida</taxon>
        <taxon>Pterioidea</taxon>
        <taxon>Pteriidae</taxon>
        <taxon>Pinctada</taxon>
    </lineage>
</organism>
<proteinExistence type="predicted"/>